<dbReference type="InterPro" id="IPR003140">
    <property type="entry name" value="PLipase/COase/thioEstase"/>
</dbReference>
<dbReference type="OrthoDB" id="9801763at2"/>
<gene>
    <name evidence="4" type="ordered locus">Ping_2608</name>
</gene>
<dbReference type="GO" id="GO:0106435">
    <property type="term" value="F:carboxylesterase activity"/>
    <property type="evidence" value="ECO:0007669"/>
    <property type="project" value="UniProtKB-EC"/>
</dbReference>
<dbReference type="Proteomes" id="UP000000639">
    <property type="component" value="Chromosome"/>
</dbReference>
<comment type="similarity">
    <text evidence="1">Belongs to the AB hydrolase superfamily. AB hydrolase 2 family.</text>
</comment>
<dbReference type="HOGENOM" id="CLU_049413_3_2_6"/>
<feature type="domain" description="Phospholipase/carboxylesterase/thioesterase" evidence="3">
    <location>
        <begin position="9"/>
        <end position="214"/>
    </location>
</feature>
<protein>
    <submittedName>
        <fullName evidence="4">Carboxylesterase</fullName>
        <ecNumber evidence="4">3.1.1.1</ecNumber>
    </submittedName>
</protein>
<dbReference type="EMBL" id="CP000510">
    <property type="protein sequence ID" value="ABM04327.1"/>
    <property type="molecule type" value="Genomic_DNA"/>
</dbReference>
<sequence length="221" mass="24051">MNYLPCAEVQPKLTANAAVIWLHGLGADGHDFEAIVPELNLPEDLAIRFIFPHAPSIPVTINSGLKMPAWYDILEMSIERQVDLNGLNSSAKLIQALIDREIERGIPASRIVIAGFSQGGAVAYQAALTYAQPLAGLLTMSTYFATKDSIKLSEKNKNLNIEIMHGSRDPVVDPSLGKQALDSLTKMGFQPSYKSYTMEHSVCAAQITDISAWLVGLLTPK</sequence>
<dbReference type="PANTHER" id="PTHR10655:SF17">
    <property type="entry name" value="LYSOPHOSPHOLIPASE-LIKE PROTEIN 1"/>
    <property type="match status" value="1"/>
</dbReference>
<accession>A1SXW2</accession>
<dbReference type="InterPro" id="IPR050565">
    <property type="entry name" value="LYPA1-2/EST-like"/>
</dbReference>
<dbReference type="Gene3D" id="3.40.50.1820">
    <property type="entry name" value="alpha/beta hydrolase"/>
    <property type="match status" value="1"/>
</dbReference>
<dbReference type="eggNOG" id="COG0400">
    <property type="taxonomic scope" value="Bacteria"/>
</dbReference>
<dbReference type="AlphaFoldDB" id="A1SXW2"/>
<name>A1SXW2_PSYIN</name>
<dbReference type="MEROPS" id="S09.952"/>
<dbReference type="KEGG" id="pin:Ping_2608"/>
<dbReference type="SUPFAM" id="SSF53474">
    <property type="entry name" value="alpha/beta-Hydrolases"/>
    <property type="match status" value="1"/>
</dbReference>
<evidence type="ECO:0000256" key="1">
    <source>
        <dbReference type="ARBA" id="ARBA00006499"/>
    </source>
</evidence>
<proteinExistence type="inferred from homology"/>
<keyword evidence="2 4" id="KW-0378">Hydrolase</keyword>
<dbReference type="STRING" id="357804.Ping_2608"/>
<dbReference type="RefSeq" id="WP_011770884.1">
    <property type="nucleotide sequence ID" value="NC_008709.1"/>
</dbReference>
<evidence type="ECO:0000259" key="3">
    <source>
        <dbReference type="Pfam" id="PF02230"/>
    </source>
</evidence>
<dbReference type="InterPro" id="IPR029058">
    <property type="entry name" value="AB_hydrolase_fold"/>
</dbReference>
<reference evidence="4 5" key="1">
    <citation type="submission" date="2007-01" db="EMBL/GenBank/DDBJ databases">
        <title>Complete sequence of Psychromonas ingrahamii 37.</title>
        <authorList>
            <consortium name="US DOE Joint Genome Institute"/>
            <person name="Copeland A."/>
            <person name="Lucas S."/>
            <person name="Lapidus A."/>
            <person name="Barry K."/>
            <person name="Detter J.C."/>
            <person name="Glavina del Rio T."/>
            <person name="Hammon N."/>
            <person name="Israni S."/>
            <person name="Dalin E."/>
            <person name="Tice H."/>
            <person name="Pitluck S."/>
            <person name="Thompson L.S."/>
            <person name="Brettin T."/>
            <person name="Bruce D."/>
            <person name="Han C."/>
            <person name="Tapia R."/>
            <person name="Schmutz J."/>
            <person name="Larimer F."/>
            <person name="Land M."/>
            <person name="Hauser L."/>
            <person name="Kyrpides N."/>
            <person name="Ivanova N."/>
            <person name="Staley J."/>
            <person name="Richardson P."/>
        </authorList>
    </citation>
    <scope>NUCLEOTIDE SEQUENCE [LARGE SCALE GENOMIC DNA]</scope>
    <source>
        <strain evidence="4 5">37</strain>
    </source>
</reference>
<dbReference type="EC" id="3.1.1.1" evidence="4"/>
<dbReference type="PANTHER" id="PTHR10655">
    <property type="entry name" value="LYSOPHOSPHOLIPASE-RELATED"/>
    <property type="match status" value="1"/>
</dbReference>
<evidence type="ECO:0000256" key="2">
    <source>
        <dbReference type="ARBA" id="ARBA00022801"/>
    </source>
</evidence>
<evidence type="ECO:0000313" key="4">
    <source>
        <dbReference type="EMBL" id="ABM04327.1"/>
    </source>
</evidence>
<organism evidence="4 5">
    <name type="scientific">Psychromonas ingrahamii (strain DSM 17664 / CCUG 51855 / 37)</name>
    <dbReference type="NCBI Taxonomy" id="357804"/>
    <lineage>
        <taxon>Bacteria</taxon>
        <taxon>Pseudomonadati</taxon>
        <taxon>Pseudomonadota</taxon>
        <taxon>Gammaproteobacteria</taxon>
        <taxon>Alteromonadales</taxon>
        <taxon>Psychromonadaceae</taxon>
        <taxon>Psychromonas</taxon>
    </lineage>
</organism>
<keyword evidence="5" id="KW-1185">Reference proteome</keyword>
<evidence type="ECO:0000313" key="5">
    <source>
        <dbReference type="Proteomes" id="UP000000639"/>
    </source>
</evidence>
<dbReference type="Pfam" id="PF02230">
    <property type="entry name" value="Abhydrolase_2"/>
    <property type="match status" value="1"/>
</dbReference>